<feature type="domain" description="Peptidoglycan binding-like" evidence="2">
    <location>
        <begin position="106"/>
        <end position="158"/>
    </location>
</feature>
<dbReference type="SUPFAM" id="SSF47090">
    <property type="entry name" value="PGBD-like"/>
    <property type="match status" value="2"/>
</dbReference>
<dbReference type="PANTHER" id="PTHR21666:SF270">
    <property type="entry name" value="MUREIN HYDROLASE ACTIVATOR ENVC"/>
    <property type="match status" value="1"/>
</dbReference>
<evidence type="ECO:0000313" key="5">
    <source>
        <dbReference type="Proteomes" id="UP000243799"/>
    </source>
</evidence>
<evidence type="ECO:0000313" key="4">
    <source>
        <dbReference type="EMBL" id="SFB64511.1"/>
    </source>
</evidence>
<dbReference type="GO" id="GO:0004222">
    <property type="term" value="F:metalloendopeptidase activity"/>
    <property type="evidence" value="ECO:0007669"/>
    <property type="project" value="TreeGrafter"/>
</dbReference>
<organism evidence="4 5">
    <name type="scientific">Amycolatopsis marina</name>
    <dbReference type="NCBI Taxonomy" id="490629"/>
    <lineage>
        <taxon>Bacteria</taxon>
        <taxon>Bacillati</taxon>
        <taxon>Actinomycetota</taxon>
        <taxon>Actinomycetes</taxon>
        <taxon>Pseudonocardiales</taxon>
        <taxon>Pseudonocardiaceae</taxon>
        <taxon>Amycolatopsis</taxon>
    </lineage>
</organism>
<dbReference type="STRING" id="490629.SAMN05216266_1446"/>
<dbReference type="CDD" id="cd12797">
    <property type="entry name" value="M23_peptidase"/>
    <property type="match status" value="1"/>
</dbReference>
<protein>
    <submittedName>
        <fullName evidence="4">Peptidoglycan binding domain-containing protein</fullName>
    </submittedName>
</protein>
<gene>
    <name evidence="4" type="ORF">SAMN05216266_1446</name>
</gene>
<dbReference type="InterPro" id="IPR011055">
    <property type="entry name" value="Dup_hybrid_motif"/>
</dbReference>
<feature type="signal peptide" evidence="1">
    <location>
        <begin position="1"/>
        <end position="27"/>
    </location>
</feature>
<dbReference type="Pfam" id="PF01551">
    <property type="entry name" value="Peptidase_M23"/>
    <property type="match status" value="1"/>
</dbReference>
<feature type="domain" description="Peptidoglycan binding-like" evidence="2">
    <location>
        <begin position="39"/>
        <end position="92"/>
    </location>
</feature>
<dbReference type="InterPro" id="IPR016047">
    <property type="entry name" value="M23ase_b-sheet_dom"/>
</dbReference>
<evidence type="ECO:0000256" key="1">
    <source>
        <dbReference type="SAM" id="SignalP"/>
    </source>
</evidence>
<keyword evidence="5" id="KW-1185">Reference proteome</keyword>
<dbReference type="SUPFAM" id="SSF51261">
    <property type="entry name" value="Duplicated hybrid motif"/>
    <property type="match status" value="1"/>
</dbReference>
<accession>A0A1I1CPC2</accession>
<proteinExistence type="predicted"/>
<evidence type="ECO:0000259" key="3">
    <source>
        <dbReference type="Pfam" id="PF01551"/>
    </source>
</evidence>
<dbReference type="InterPro" id="IPR050570">
    <property type="entry name" value="Cell_wall_metabolism_enzyme"/>
</dbReference>
<dbReference type="EMBL" id="FOKG01000044">
    <property type="protein sequence ID" value="SFB64511.1"/>
    <property type="molecule type" value="Genomic_DNA"/>
</dbReference>
<dbReference type="Pfam" id="PF01471">
    <property type="entry name" value="PG_binding_1"/>
    <property type="match status" value="2"/>
</dbReference>
<dbReference type="RefSeq" id="WP_091679958.1">
    <property type="nucleotide sequence ID" value="NZ_FOKG01000044.1"/>
</dbReference>
<dbReference type="InterPro" id="IPR036366">
    <property type="entry name" value="PGBDSf"/>
</dbReference>
<feature type="domain" description="M23ase beta-sheet core" evidence="3">
    <location>
        <begin position="191"/>
        <end position="275"/>
    </location>
</feature>
<feature type="chain" id="PRO_5017462785" evidence="1">
    <location>
        <begin position="28"/>
        <end position="308"/>
    </location>
</feature>
<reference evidence="5" key="1">
    <citation type="submission" date="2016-10" db="EMBL/GenBank/DDBJ databases">
        <authorList>
            <person name="Varghese N."/>
            <person name="Submissions S."/>
        </authorList>
    </citation>
    <scope>NUCLEOTIDE SEQUENCE [LARGE SCALE GENOMIC DNA]</scope>
    <source>
        <strain evidence="5">CGMCC 4.3568</strain>
    </source>
</reference>
<dbReference type="Gene3D" id="1.10.101.10">
    <property type="entry name" value="PGBD-like superfamily/PGBD"/>
    <property type="match status" value="2"/>
</dbReference>
<name>A0A1I1CPC2_9PSEU</name>
<sequence length="308" mass="32093">MRRMPAVVACVLTAAMVLLGLQGVATAASWPLVQSGHKGTDVRTVQHLVTHHGHATGVDGDFGPNTKTQVTAFQRAKSLDADGIVGPATWPKLVVEVGEGSTATHAVTAAKEQLNKHGAKLTANGTFDAATAEAVKKFQQENGLTVNGKVTTETWRELVAGIGDVGGYSLPVGKSVMPRSEYDDPHHTYPAIDLPTRTGTKVYAVNGGTATKIGNTGSCGYGVTIRAKDGGTYTYCHFKQAAVASGEVKAGQLIGYSGNTGRSSGPHLHLQLKRSDGALVCPQRLLLAVYDGKQVPAVGSLPTSGCFY</sequence>
<dbReference type="Gene3D" id="2.70.70.10">
    <property type="entry name" value="Glucose Permease (Domain IIA)"/>
    <property type="match status" value="1"/>
</dbReference>
<dbReference type="PANTHER" id="PTHR21666">
    <property type="entry name" value="PEPTIDASE-RELATED"/>
    <property type="match status" value="1"/>
</dbReference>
<dbReference type="InterPro" id="IPR036365">
    <property type="entry name" value="PGBD-like_sf"/>
</dbReference>
<dbReference type="OrthoDB" id="9815541at2"/>
<dbReference type="InterPro" id="IPR002477">
    <property type="entry name" value="Peptidoglycan-bd-like"/>
</dbReference>
<evidence type="ECO:0000259" key="2">
    <source>
        <dbReference type="Pfam" id="PF01471"/>
    </source>
</evidence>
<dbReference type="Proteomes" id="UP000243799">
    <property type="component" value="Unassembled WGS sequence"/>
</dbReference>
<keyword evidence="1" id="KW-0732">Signal</keyword>
<dbReference type="AlphaFoldDB" id="A0A1I1CPC2"/>